<dbReference type="Proteomes" id="UP000682811">
    <property type="component" value="Unassembled WGS sequence"/>
</dbReference>
<comment type="similarity">
    <text evidence="1 3">Belongs to the DapA family.</text>
</comment>
<dbReference type="InterPro" id="IPR002220">
    <property type="entry name" value="DapA-like"/>
</dbReference>
<reference evidence="5 6" key="1">
    <citation type="submission" date="2021-03" db="EMBL/GenBank/DDBJ databases">
        <title>Antimicrobial resistance genes in bacteria isolated from Japanese honey, and their potential for conferring macrolide and lincosamide resistance in the American foulbrood pathogen Paenibacillus larvae.</title>
        <authorList>
            <person name="Okamoto M."/>
            <person name="Kumagai M."/>
            <person name="Kanamori H."/>
            <person name="Takamatsu D."/>
        </authorList>
    </citation>
    <scope>NUCLEOTIDE SEQUENCE [LARGE SCALE GENOMIC DNA]</scope>
    <source>
        <strain evidence="5 6">J34TS1</strain>
    </source>
</reference>
<dbReference type="SMART" id="SM01130">
    <property type="entry name" value="DHDPS"/>
    <property type="match status" value="1"/>
</dbReference>
<dbReference type="Gene3D" id="3.20.20.70">
    <property type="entry name" value="Aldolase class I"/>
    <property type="match status" value="1"/>
</dbReference>
<protein>
    <submittedName>
        <fullName evidence="5">4-hydroxy-tetrahydrodipicolinate synthase 2</fullName>
    </submittedName>
</protein>
<evidence type="ECO:0000256" key="2">
    <source>
        <dbReference type="ARBA" id="ARBA00023239"/>
    </source>
</evidence>
<dbReference type="PANTHER" id="PTHR12128:SF66">
    <property type="entry name" value="4-HYDROXY-2-OXOGLUTARATE ALDOLASE, MITOCHONDRIAL"/>
    <property type="match status" value="1"/>
</dbReference>
<dbReference type="PRINTS" id="PR00146">
    <property type="entry name" value="DHPICSNTHASE"/>
</dbReference>
<keyword evidence="6" id="KW-1185">Reference proteome</keyword>
<proteinExistence type="inferred from homology"/>
<comment type="caution">
    <text evidence="5">The sequence shown here is derived from an EMBL/GenBank/DDBJ whole genome shotgun (WGS) entry which is preliminary data.</text>
</comment>
<accession>A0A919YB39</accession>
<feature type="binding site" evidence="4">
    <location>
        <position position="206"/>
    </location>
    <ligand>
        <name>pyruvate</name>
        <dbReference type="ChEBI" id="CHEBI:15361"/>
    </ligand>
</feature>
<evidence type="ECO:0000256" key="1">
    <source>
        <dbReference type="ARBA" id="ARBA00007592"/>
    </source>
</evidence>
<name>A0A919YB39_9BACL</name>
<dbReference type="SUPFAM" id="SSF51569">
    <property type="entry name" value="Aldolase"/>
    <property type="match status" value="1"/>
</dbReference>
<dbReference type="InterPro" id="IPR013785">
    <property type="entry name" value="Aldolase_TIM"/>
</dbReference>
<dbReference type="AlphaFoldDB" id="A0A919YB39"/>
<organism evidence="5 6">
    <name type="scientific">Paenibacillus azoreducens</name>
    <dbReference type="NCBI Taxonomy" id="116718"/>
    <lineage>
        <taxon>Bacteria</taxon>
        <taxon>Bacillati</taxon>
        <taxon>Bacillota</taxon>
        <taxon>Bacilli</taxon>
        <taxon>Bacillales</taxon>
        <taxon>Paenibacillaceae</taxon>
        <taxon>Paenibacillus</taxon>
    </lineage>
</organism>
<evidence type="ECO:0000256" key="4">
    <source>
        <dbReference type="PIRSR" id="PIRSR001365-2"/>
    </source>
</evidence>
<keyword evidence="2 3" id="KW-0456">Lyase</keyword>
<gene>
    <name evidence="5" type="primary">dapA2</name>
    <name evidence="5" type="ORF">J34TS1_00570</name>
</gene>
<evidence type="ECO:0000313" key="5">
    <source>
        <dbReference type="EMBL" id="GIO45292.1"/>
    </source>
</evidence>
<dbReference type="RefSeq" id="WP_212976513.1">
    <property type="nucleotide sequence ID" value="NZ_AP025343.1"/>
</dbReference>
<dbReference type="EMBL" id="BORT01000001">
    <property type="protein sequence ID" value="GIO45292.1"/>
    <property type="molecule type" value="Genomic_DNA"/>
</dbReference>
<sequence length="298" mass="32369">MLTSQSLNGVFVPVVTPFDKNRNLDIRSFDELTRRLVGKGIHGLIVNGTIGETPLMDSGELEALIMTARQAIDATRAIPLIVGTGSNKTSSTVKRTAQAKALGADAALVVTPLDSYSDKGIIQHFRALAEAELPIVLCDLPHPGRGSLDLGTIRSIMEMDHVIGLRESTGNLSHVFKLSRSMSKPVLCGEDELFFASLCCGAQGGILAGANLDSDQFVQVYELFQAGSIEASHQAFDQLLPLIEFLLSEPNPAPLKWLLAQRRHIRSDRLRLPISELNHLTARNDGHLMTANETLLMV</sequence>
<evidence type="ECO:0000256" key="3">
    <source>
        <dbReference type="PIRNR" id="PIRNR001365"/>
    </source>
</evidence>
<dbReference type="PIRSF" id="PIRSF001365">
    <property type="entry name" value="DHDPS"/>
    <property type="match status" value="1"/>
</dbReference>
<dbReference type="GO" id="GO:0008840">
    <property type="term" value="F:4-hydroxy-tetrahydrodipicolinate synthase activity"/>
    <property type="evidence" value="ECO:0007669"/>
    <property type="project" value="TreeGrafter"/>
</dbReference>
<dbReference type="PANTHER" id="PTHR12128">
    <property type="entry name" value="DIHYDRODIPICOLINATE SYNTHASE"/>
    <property type="match status" value="1"/>
</dbReference>
<dbReference type="Pfam" id="PF00701">
    <property type="entry name" value="DHDPS"/>
    <property type="match status" value="1"/>
</dbReference>
<evidence type="ECO:0000313" key="6">
    <source>
        <dbReference type="Proteomes" id="UP000682811"/>
    </source>
</evidence>